<organism evidence="2 3">
    <name type="scientific">Mycobacterium syngnathidarum</name>
    <dbReference type="NCBI Taxonomy" id="1908205"/>
    <lineage>
        <taxon>Bacteria</taxon>
        <taxon>Bacillati</taxon>
        <taxon>Actinomycetota</taxon>
        <taxon>Actinomycetes</taxon>
        <taxon>Mycobacteriales</taxon>
        <taxon>Mycobacteriaceae</taxon>
        <taxon>Mycobacterium</taxon>
    </lineage>
</organism>
<dbReference type="InterPro" id="IPR001387">
    <property type="entry name" value="Cro/C1-type_HTH"/>
</dbReference>
<dbReference type="CDD" id="cd00093">
    <property type="entry name" value="HTH_XRE"/>
    <property type="match status" value="1"/>
</dbReference>
<dbReference type="EMBL" id="MLHV01000029">
    <property type="protein sequence ID" value="OHT92458.1"/>
    <property type="molecule type" value="Genomic_DNA"/>
</dbReference>
<feature type="domain" description="HTH cro/C1-type" evidence="1">
    <location>
        <begin position="35"/>
        <end position="90"/>
    </location>
</feature>
<dbReference type="SUPFAM" id="SSF47413">
    <property type="entry name" value="lambda repressor-like DNA-binding domains"/>
    <property type="match status" value="1"/>
</dbReference>
<dbReference type="PROSITE" id="PS50943">
    <property type="entry name" value="HTH_CROC1"/>
    <property type="match status" value="1"/>
</dbReference>
<dbReference type="AlphaFoldDB" id="A0A1S1JRX7"/>
<reference evidence="2 3" key="1">
    <citation type="submission" date="2016-10" db="EMBL/GenBank/DDBJ databases">
        <title>Evaluation of Human, Animal and Environmental Mycobacterium chelonae Isolates by Core Genome Phylogenomic Analysis, Targeted Gene Comparison, and Anti-microbial Susceptibility Patterns: A Tale of Mistaken Identities.</title>
        <authorList>
            <person name="Fogelson S.B."/>
            <person name="Camus A.C."/>
            <person name="Lorenz W."/>
            <person name="Vasireddy R."/>
            <person name="Vasireddy S."/>
            <person name="Smith T."/>
            <person name="Brown-Elliott B.A."/>
            <person name="Wallace R.J.Jr."/>
            <person name="Hasan N.A."/>
            <person name="Reischl U."/>
            <person name="Sanchez S."/>
        </authorList>
    </citation>
    <scope>NUCLEOTIDE SEQUENCE [LARGE SCALE GENOMIC DNA]</scope>
    <source>
        <strain evidence="2 3">24999</strain>
    </source>
</reference>
<dbReference type="OrthoDB" id="5738376at2"/>
<dbReference type="GO" id="GO:0003677">
    <property type="term" value="F:DNA binding"/>
    <property type="evidence" value="ECO:0007669"/>
    <property type="project" value="InterPro"/>
</dbReference>
<dbReference type="Gene3D" id="1.10.260.40">
    <property type="entry name" value="lambda repressor-like DNA-binding domains"/>
    <property type="match status" value="1"/>
</dbReference>
<dbReference type="RefSeq" id="WP_019345508.1">
    <property type="nucleotide sequence ID" value="NZ_MLCL01000022.1"/>
</dbReference>
<dbReference type="SMART" id="SM00530">
    <property type="entry name" value="HTH_XRE"/>
    <property type="match status" value="1"/>
</dbReference>
<dbReference type="STRING" id="1908205.BKG60_05020"/>
<accession>A0A1S1JRX7</accession>
<dbReference type="Pfam" id="PF01381">
    <property type="entry name" value="HTH_3"/>
    <property type="match status" value="1"/>
</dbReference>
<comment type="caution">
    <text evidence="2">The sequence shown here is derived from an EMBL/GenBank/DDBJ whole genome shotgun (WGS) entry which is preliminary data.</text>
</comment>
<evidence type="ECO:0000313" key="3">
    <source>
        <dbReference type="Proteomes" id="UP000179636"/>
    </source>
</evidence>
<protein>
    <submittedName>
        <fullName evidence="2">Transcriptional regulator</fullName>
    </submittedName>
</protein>
<keyword evidence="3" id="KW-1185">Reference proteome</keyword>
<proteinExistence type="predicted"/>
<evidence type="ECO:0000313" key="2">
    <source>
        <dbReference type="EMBL" id="OHT92458.1"/>
    </source>
</evidence>
<dbReference type="InterPro" id="IPR010982">
    <property type="entry name" value="Lambda_DNA-bd_dom_sf"/>
</dbReference>
<gene>
    <name evidence="2" type="ORF">BKG61_24210</name>
</gene>
<dbReference type="Proteomes" id="UP000179636">
    <property type="component" value="Unassembled WGS sequence"/>
</dbReference>
<sequence length="103" mass="11260">MSTLDELLSGLPVERRERIARGAAEMGREAAEYRLRQLREDAGYTQKALAVLIGVGQNRVSQMEHGQIAAAQVSTLRKYVEATGGELEVAVKRPDGTRIPLAL</sequence>
<name>A0A1S1JRX7_9MYCO</name>
<accession>A0A1Q9WGA1</accession>
<evidence type="ECO:0000259" key="1">
    <source>
        <dbReference type="PROSITE" id="PS50943"/>
    </source>
</evidence>